<comment type="caution">
    <text evidence="9">Lacks conserved residue(s) required for the propagation of feature annotation.</text>
</comment>
<feature type="site" description="Important for substrate specificity" evidence="9">
    <location>
        <position position="22"/>
    </location>
</feature>
<organism evidence="10 11">
    <name type="scientific">Larsenimonas rhizosphaerae</name>
    <dbReference type="NCBI Taxonomy" id="2944682"/>
    <lineage>
        <taxon>Bacteria</taxon>
        <taxon>Pseudomonadati</taxon>
        <taxon>Pseudomonadota</taxon>
        <taxon>Gammaproteobacteria</taxon>
        <taxon>Oceanospirillales</taxon>
        <taxon>Halomonadaceae</taxon>
        <taxon>Larsenimonas</taxon>
    </lineage>
</organism>
<dbReference type="EC" id="3.6.1.-" evidence="9"/>
<sequence>MTDHPAPHPARPRLVLASSSPWRRQLLERLTSSFECHSPDIDETPHRDEPPEVLVARLARQKAEKTAIPHAGSIIVGSDQIALHDGSILGKPGHMDAAFDQLSRFSGQHVRFLTALTVIDPAGMARHHTEPFDVYFRHLTAEEINAYLAREHPLDCAGSFRMEGLGITLFERLDGRDPNALIGLPLIALCRLLRESGMDPLLAMP</sequence>
<dbReference type="GO" id="GO:0005737">
    <property type="term" value="C:cytoplasm"/>
    <property type="evidence" value="ECO:0007669"/>
    <property type="project" value="UniProtKB-SubCell"/>
</dbReference>
<feature type="site" description="Important for substrate specificity" evidence="9">
    <location>
        <position position="80"/>
    </location>
</feature>
<comment type="function">
    <text evidence="6 9">Nucleoside triphosphate pyrophosphatase that hydrolyzes 7-methyl-GTP (m(7)GTP). May have a dual role in cell division arrest and in preventing the incorporation of modified nucleotides into cellular nucleic acids.</text>
</comment>
<comment type="similarity">
    <text evidence="7 9">Belongs to the Maf family. YceF subfamily.</text>
</comment>
<dbReference type="Proteomes" id="UP001165678">
    <property type="component" value="Unassembled WGS sequence"/>
</dbReference>
<name>A0AA42CTI9_9GAMM</name>
<dbReference type="NCBIfam" id="TIGR00172">
    <property type="entry name" value="maf"/>
    <property type="match status" value="1"/>
</dbReference>
<evidence type="ECO:0000313" key="11">
    <source>
        <dbReference type="Proteomes" id="UP001165678"/>
    </source>
</evidence>
<accession>A0AA42CTI9</accession>
<dbReference type="PIRSF" id="PIRSF006305">
    <property type="entry name" value="Maf"/>
    <property type="match status" value="1"/>
</dbReference>
<evidence type="ECO:0000256" key="9">
    <source>
        <dbReference type="HAMAP-Rule" id="MF_00528"/>
    </source>
</evidence>
<evidence type="ECO:0000313" key="10">
    <source>
        <dbReference type="EMBL" id="MCX2523672.1"/>
    </source>
</evidence>
<reference evidence="10" key="1">
    <citation type="submission" date="2022-11" db="EMBL/GenBank/DDBJ databases">
        <title>Larsenimonas rhizosphaerae sp. nov., isolated from a tidal mudflat.</title>
        <authorList>
            <person name="Lee S.D."/>
            <person name="Kim I.S."/>
        </authorList>
    </citation>
    <scope>NUCLEOTIDE SEQUENCE</scope>
    <source>
        <strain evidence="10">GH2-1</strain>
    </source>
</reference>
<dbReference type="PANTHER" id="PTHR43213">
    <property type="entry name" value="BIFUNCTIONAL DTTP/UTP PYROPHOSPHATASE/METHYLTRANSFERASE PROTEIN-RELATED"/>
    <property type="match status" value="1"/>
</dbReference>
<evidence type="ECO:0000256" key="7">
    <source>
        <dbReference type="ARBA" id="ARBA00060749"/>
    </source>
</evidence>
<comment type="cofactor">
    <cofactor evidence="9">
        <name>a divalent metal cation</name>
        <dbReference type="ChEBI" id="CHEBI:60240"/>
    </cofactor>
</comment>
<evidence type="ECO:0000256" key="5">
    <source>
        <dbReference type="ARBA" id="ARBA00050213"/>
    </source>
</evidence>
<comment type="subcellular location">
    <subcellularLocation>
        <location evidence="1 9">Cytoplasm</location>
    </subcellularLocation>
</comment>
<dbReference type="InterPro" id="IPR003697">
    <property type="entry name" value="Maf-like"/>
</dbReference>
<dbReference type="GO" id="GO:0047429">
    <property type="term" value="F:nucleoside triphosphate diphosphatase activity"/>
    <property type="evidence" value="ECO:0007669"/>
    <property type="project" value="InterPro"/>
</dbReference>
<protein>
    <recommendedName>
        <fullName evidence="8 9">7-methyl-GTP pyrophosphatase</fullName>
        <shortName evidence="9">m(7)GTP pyrophosphatase</shortName>
        <ecNumber evidence="9">3.6.1.-</ecNumber>
    </recommendedName>
</protein>
<proteinExistence type="inferred from homology"/>
<dbReference type="FunFam" id="3.90.950.10:FF:000005">
    <property type="entry name" value="7-methyl-GTP pyrophosphatase"/>
    <property type="match status" value="1"/>
</dbReference>
<dbReference type="Gene3D" id="3.90.950.10">
    <property type="match status" value="1"/>
</dbReference>
<keyword evidence="4 9" id="KW-0546">Nucleotide metabolism</keyword>
<evidence type="ECO:0000256" key="8">
    <source>
        <dbReference type="ARBA" id="ARBA00068163"/>
    </source>
</evidence>
<dbReference type="Pfam" id="PF02545">
    <property type="entry name" value="Maf"/>
    <property type="match status" value="1"/>
</dbReference>
<feature type="active site" description="Proton acceptor" evidence="9">
    <location>
        <position position="79"/>
    </location>
</feature>
<feature type="site" description="Important for substrate specificity" evidence="9">
    <location>
        <position position="163"/>
    </location>
</feature>
<dbReference type="SUPFAM" id="SSF52972">
    <property type="entry name" value="ITPase-like"/>
    <property type="match status" value="1"/>
</dbReference>
<evidence type="ECO:0000256" key="6">
    <source>
        <dbReference type="ARBA" id="ARBA00053369"/>
    </source>
</evidence>
<comment type="catalytic activity">
    <reaction evidence="5 9">
        <text>N(7)-methyl-GTP + H2O = N(7)-methyl-GMP + diphosphate + H(+)</text>
        <dbReference type="Rhea" id="RHEA:58744"/>
        <dbReference type="ChEBI" id="CHEBI:15377"/>
        <dbReference type="ChEBI" id="CHEBI:15378"/>
        <dbReference type="ChEBI" id="CHEBI:33019"/>
        <dbReference type="ChEBI" id="CHEBI:58285"/>
        <dbReference type="ChEBI" id="CHEBI:87133"/>
    </reaction>
</comment>
<dbReference type="HAMAP" id="MF_00528">
    <property type="entry name" value="Maf"/>
    <property type="match status" value="1"/>
</dbReference>
<evidence type="ECO:0000256" key="3">
    <source>
        <dbReference type="ARBA" id="ARBA00022801"/>
    </source>
</evidence>
<dbReference type="CDD" id="cd00555">
    <property type="entry name" value="Maf"/>
    <property type="match status" value="1"/>
</dbReference>
<evidence type="ECO:0000256" key="1">
    <source>
        <dbReference type="ARBA" id="ARBA00004496"/>
    </source>
</evidence>
<dbReference type="InterPro" id="IPR029001">
    <property type="entry name" value="ITPase-like_fam"/>
</dbReference>
<dbReference type="PANTHER" id="PTHR43213:SF10">
    <property type="entry name" value="7-METHYL-GTP PYROPHOSPHATASE"/>
    <property type="match status" value="1"/>
</dbReference>
<keyword evidence="3 9" id="KW-0378">Hydrolase</keyword>
<dbReference type="GO" id="GO:0009117">
    <property type="term" value="P:nucleotide metabolic process"/>
    <property type="evidence" value="ECO:0007669"/>
    <property type="project" value="UniProtKB-KW"/>
</dbReference>
<evidence type="ECO:0000256" key="4">
    <source>
        <dbReference type="ARBA" id="ARBA00023080"/>
    </source>
</evidence>
<keyword evidence="11" id="KW-1185">Reference proteome</keyword>
<dbReference type="RefSeq" id="WP_265895780.1">
    <property type="nucleotide sequence ID" value="NZ_JAPIVE010000001.1"/>
</dbReference>
<gene>
    <name evidence="10" type="ORF">OQ287_05425</name>
</gene>
<comment type="caution">
    <text evidence="10">The sequence shown here is derived from an EMBL/GenBank/DDBJ whole genome shotgun (WGS) entry which is preliminary data.</text>
</comment>
<keyword evidence="2 9" id="KW-0963">Cytoplasm</keyword>
<dbReference type="AlphaFoldDB" id="A0AA42CTI9"/>
<evidence type="ECO:0000256" key="2">
    <source>
        <dbReference type="ARBA" id="ARBA00022490"/>
    </source>
</evidence>
<dbReference type="EMBL" id="JAPIVE010000001">
    <property type="protein sequence ID" value="MCX2523672.1"/>
    <property type="molecule type" value="Genomic_DNA"/>
</dbReference>